<feature type="transmembrane region" description="Helical" evidence="1">
    <location>
        <begin position="141"/>
        <end position="162"/>
    </location>
</feature>
<dbReference type="EMBL" id="ML977333">
    <property type="protein sequence ID" value="KAF2111671.1"/>
    <property type="molecule type" value="Genomic_DNA"/>
</dbReference>
<keyword evidence="1" id="KW-0472">Membrane</keyword>
<protein>
    <submittedName>
        <fullName evidence="2">Uncharacterized protein</fullName>
    </submittedName>
</protein>
<keyword evidence="3" id="KW-1185">Reference proteome</keyword>
<reference evidence="2" key="1">
    <citation type="journal article" date="2020" name="Stud. Mycol.">
        <title>101 Dothideomycetes genomes: a test case for predicting lifestyles and emergence of pathogens.</title>
        <authorList>
            <person name="Haridas S."/>
            <person name="Albert R."/>
            <person name="Binder M."/>
            <person name="Bloem J."/>
            <person name="Labutti K."/>
            <person name="Salamov A."/>
            <person name="Andreopoulos B."/>
            <person name="Baker S."/>
            <person name="Barry K."/>
            <person name="Bills G."/>
            <person name="Bluhm B."/>
            <person name="Cannon C."/>
            <person name="Castanera R."/>
            <person name="Culley D."/>
            <person name="Daum C."/>
            <person name="Ezra D."/>
            <person name="Gonzalez J."/>
            <person name="Henrissat B."/>
            <person name="Kuo A."/>
            <person name="Liang C."/>
            <person name="Lipzen A."/>
            <person name="Lutzoni F."/>
            <person name="Magnuson J."/>
            <person name="Mondo S."/>
            <person name="Nolan M."/>
            <person name="Ohm R."/>
            <person name="Pangilinan J."/>
            <person name="Park H.-J."/>
            <person name="Ramirez L."/>
            <person name="Alfaro M."/>
            <person name="Sun H."/>
            <person name="Tritt A."/>
            <person name="Yoshinaga Y."/>
            <person name="Zwiers L.-H."/>
            <person name="Turgeon B."/>
            <person name="Goodwin S."/>
            <person name="Spatafora J."/>
            <person name="Crous P."/>
            <person name="Grigoriev I."/>
        </authorList>
    </citation>
    <scope>NUCLEOTIDE SEQUENCE</scope>
    <source>
        <strain evidence="2">CBS 627.86</strain>
    </source>
</reference>
<accession>A0A6A5Z003</accession>
<keyword evidence="1" id="KW-1133">Transmembrane helix</keyword>
<gene>
    <name evidence="2" type="ORF">BDV96DRAFT_581523</name>
</gene>
<evidence type="ECO:0000256" key="1">
    <source>
        <dbReference type="SAM" id="Phobius"/>
    </source>
</evidence>
<organism evidence="2 3">
    <name type="scientific">Lophiotrema nucula</name>
    <dbReference type="NCBI Taxonomy" id="690887"/>
    <lineage>
        <taxon>Eukaryota</taxon>
        <taxon>Fungi</taxon>
        <taxon>Dikarya</taxon>
        <taxon>Ascomycota</taxon>
        <taxon>Pezizomycotina</taxon>
        <taxon>Dothideomycetes</taxon>
        <taxon>Pleosporomycetidae</taxon>
        <taxon>Pleosporales</taxon>
        <taxon>Lophiotremataceae</taxon>
        <taxon>Lophiotrema</taxon>
    </lineage>
</organism>
<proteinExistence type="predicted"/>
<dbReference type="Proteomes" id="UP000799770">
    <property type="component" value="Unassembled WGS sequence"/>
</dbReference>
<keyword evidence="1" id="KW-0812">Transmembrane</keyword>
<feature type="transmembrane region" description="Helical" evidence="1">
    <location>
        <begin position="79"/>
        <end position="101"/>
    </location>
</feature>
<sequence>MQKPSLRSTASSSSTYELLSRASEPQQVRTRLRETGWWSKIVLLAIIIPTVISIVIGGLHLRHYKTSGSLYHWSITSRALLQVVVHILSSLLSVLWMYPICKIISHSTRHRLSKKAVDLNTLRLWSAIVQARTDWNLPTSAALMALGFFALTYLPATIWAGALTPTFTVGLERDVPLQIPSSGPLGNYSFLYPPPTKGGYLAFNDCWVTQQANGTFTNCPLKYHTRSLLLSVASASSPDNNPRNHSKWDNAKFQYVGRSYGVGASTGLTDHDIITLDRAQEYTYNEVGFVTNTNCIYNATSDWIITWAYDAPNGAYPNMWTAVGALPNSNWTAINSSAQVGDRDYSDGRGYYAQVGFGDGEGIVSVTNAGPLMPGDDRYFFALAAGSSYAQLDKVQCQLTFEPANFRVDVSIANNTITVTRDNTTKVENLDPDKKLRMRAIDQLGVSFIEGSLYVSTVGDAFMENARNLQIRQELSPTANITNATILAAVADSVTAMMDDTFVALASAGLTVADVPQTVGVNVTMAAVQIGTGPFILAIALINIGGCLVVLAGSVLLFNAHVPQFDYNDLACVAIGTFHGAKGEGPHFAQDGDVSAWDGDPADSHIGHLLARLETSVSLGQPTLMLTRK</sequence>
<feature type="transmembrane region" description="Helical" evidence="1">
    <location>
        <begin position="37"/>
        <end position="59"/>
    </location>
</feature>
<evidence type="ECO:0000313" key="2">
    <source>
        <dbReference type="EMBL" id="KAF2111671.1"/>
    </source>
</evidence>
<feature type="transmembrane region" description="Helical" evidence="1">
    <location>
        <begin position="535"/>
        <end position="558"/>
    </location>
</feature>
<dbReference type="OrthoDB" id="529273at2759"/>
<name>A0A6A5Z003_9PLEO</name>
<dbReference type="AlphaFoldDB" id="A0A6A5Z003"/>
<evidence type="ECO:0000313" key="3">
    <source>
        <dbReference type="Proteomes" id="UP000799770"/>
    </source>
</evidence>